<evidence type="ECO:0000259" key="2">
    <source>
        <dbReference type="Pfam" id="PF07969"/>
    </source>
</evidence>
<dbReference type="GO" id="GO:0016810">
    <property type="term" value="F:hydrolase activity, acting on carbon-nitrogen (but not peptide) bonds"/>
    <property type="evidence" value="ECO:0007669"/>
    <property type="project" value="InterPro"/>
</dbReference>
<proteinExistence type="predicted"/>
<keyword evidence="4" id="KW-1185">Reference proteome</keyword>
<dbReference type="AlphaFoldDB" id="A0A2V3IMD2"/>
<dbReference type="CDD" id="cd01300">
    <property type="entry name" value="YtcJ_like"/>
    <property type="match status" value="1"/>
</dbReference>
<dbReference type="InterPro" id="IPR013108">
    <property type="entry name" value="Amidohydro_3"/>
</dbReference>
<dbReference type="PANTHER" id="PTHR22642">
    <property type="entry name" value="IMIDAZOLONEPROPIONASE"/>
    <property type="match status" value="1"/>
</dbReference>
<evidence type="ECO:0000313" key="4">
    <source>
        <dbReference type="Proteomes" id="UP000247409"/>
    </source>
</evidence>
<evidence type="ECO:0000256" key="1">
    <source>
        <dbReference type="SAM" id="MobiDB-lite"/>
    </source>
</evidence>
<name>A0A2V3IMD2_9FLOR</name>
<dbReference type="InterPro" id="IPR011059">
    <property type="entry name" value="Metal-dep_hydrolase_composite"/>
</dbReference>
<reference evidence="3 4" key="1">
    <citation type="journal article" date="2018" name="Mol. Biol. Evol.">
        <title>Analysis of the draft genome of the red seaweed Gracilariopsis chorda provides insights into genome size evolution in Rhodophyta.</title>
        <authorList>
            <person name="Lee J."/>
            <person name="Yang E.C."/>
            <person name="Graf L."/>
            <person name="Yang J.H."/>
            <person name="Qiu H."/>
            <person name="Zel Zion U."/>
            <person name="Chan C.X."/>
            <person name="Stephens T.G."/>
            <person name="Weber A.P.M."/>
            <person name="Boo G.H."/>
            <person name="Boo S.M."/>
            <person name="Kim K.M."/>
            <person name="Shin Y."/>
            <person name="Jung M."/>
            <person name="Lee S.J."/>
            <person name="Yim H.S."/>
            <person name="Lee J.H."/>
            <person name="Bhattacharya D."/>
            <person name="Yoon H.S."/>
        </authorList>
    </citation>
    <scope>NUCLEOTIDE SEQUENCE [LARGE SCALE GENOMIC DNA]</scope>
    <source>
        <strain evidence="3 4">SKKU-2015</strain>
        <tissue evidence="3">Whole body</tissue>
    </source>
</reference>
<dbReference type="Proteomes" id="UP000247409">
    <property type="component" value="Unassembled WGS sequence"/>
</dbReference>
<dbReference type="PANTHER" id="PTHR22642:SF2">
    <property type="entry name" value="PROTEIN LONG AFTER FAR-RED 3"/>
    <property type="match status" value="1"/>
</dbReference>
<dbReference type="SUPFAM" id="SSF51338">
    <property type="entry name" value="Composite domain of metallo-dependent hydrolases"/>
    <property type="match status" value="1"/>
</dbReference>
<dbReference type="EMBL" id="NBIV01000132">
    <property type="protein sequence ID" value="PXF43245.1"/>
    <property type="molecule type" value="Genomic_DNA"/>
</dbReference>
<feature type="region of interest" description="Disordered" evidence="1">
    <location>
        <begin position="1"/>
        <end position="22"/>
    </location>
</feature>
<accession>A0A2V3IMD2</accession>
<gene>
    <name evidence="3" type="ORF">BWQ96_07018</name>
</gene>
<dbReference type="STRING" id="448386.A0A2V3IMD2"/>
<dbReference type="SUPFAM" id="SSF51556">
    <property type="entry name" value="Metallo-dependent hydrolases"/>
    <property type="match status" value="1"/>
</dbReference>
<evidence type="ECO:0000313" key="3">
    <source>
        <dbReference type="EMBL" id="PXF43245.1"/>
    </source>
</evidence>
<dbReference type="InterPro" id="IPR032466">
    <property type="entry name" value="Metal_Hydrolase"/>
</dbReference>
<sequence length="637" mass="71360">MASKFEKHKVKKHKVHKHKAHKHKAHMTCGCVQFPVAEEIFKSLQELHPNPLANMRAMVAKAMPSIYVPDSKILYNGTIRTMVDGDANKTVAAIAFHDDTIVHAGTLEECREALPFAEEHDLKGKTVLPGLVEPHLHLLSASMMRSWVDLSPYKGQNLIGDQYTSEYCFKKMKDEAKKLEDSGNPDGKWVLGYAMDPSLFNVDPFTKWENPSKNDLDENVSTSVPVLIMNASGHIAYANSLALEKTDVSDSDGILLEIEEFGPVLRQALVQHYGSLLEFFSTVLTTMHTLLKEASSRGITMMWDASLGTTHSKLELDFFKVLTHTNACPIRYGGAVLFENEDALEHWRKAGVSPTTYNTPRFNVTAAKIVSDGSNQGLTGYQYHDYPNPDEYINISTGHMAGVWNFPESNPKNNFQRLVKNLDSDGWNLMIHANGDKAITQVLDGYENAIQKNAARERRHRIEHCSLMDKDLAARMNQLGISPSFLIGHVGYWGYTFENKVWDEKTTSILDSTRTALDNDLRLTLHSDHFVSPLGPLRMIEQAVSRRKEFFKANDKVLNAAECLTIAEGLKAVTYDAAWQCSAEKVCGSLETGKKADLVILADDPMKWRADGVGLRNLAVVETWMDGRRTYASVRSR</sequence>
<dbReference type="OrthoDB" id="3501663at2759"/>
<organism evidence="3 4">
    <name type="scientific">Gracilariopsis chorda</name>
    <dbReference type="NCBI Taxonomy" id="448386"/>
    <lineage>
        <taxon>Eukaryota</taxon>
        <taxon>Rhodophyta</taxon>
        <taxon>Florideophyceae</taxon>
        <taxon>Rhodymeniophycidae</taxon>
        <taxon>Gracilariales</taxon>
        <taxon>Gracilariaceae</taxon>
        <taxon>Gracilariopsis</taxon>
    </lineage>
</organism>
<dbReference type="Pfam" id="PF07969">
    <property type="entry name" value="Amidohydro_3"/>
    <property type="match status" value="1"/>
</dbReference>
<dbReference type="Gene3D" id="2.30.40.10">
    <property type="entry name" value="Urease, subunit C, domain 1"/>
    <property type="match status" value="1"/>
</dbReference>
<dbReference type="Gene3D" id="3.10.310.70">
    <property type="match status" value="1"/>
</dbReference>
<feature type="domain" description="Amidohydrolase 3" evidence="2">
    <location>
        <begin position="119"/>
        <end position="631"/>
    </location>
</feature>
<dbReference type="InterPro" id="IPR033932">
    <property type="entry name" value="YtcJ-like"/>
</dbReference>
<comment type="caution">
    <text evidence="3">The sequence shown here is derived from an EMBL/GenBank/DDBJ whole genome shotgun (WGS) entry which is preliminary data.</text>
</comment>
<protein>
    <submittedName>
        <fullName evidence="3">N-substituted formamide deformylase</fullName>
    </submittedName>
</protein>
<dbReference type="Gene3D" id="3.20.20.140">
    <property type="entry name" value="Metal-dependent hydrolases"/>
    <property type="match status" value="1"/>
</dbReference>